<reference evidence="1 2" key="1">
    <citation type="journal article" date="2010" name="Proc. Natl. Acad. Sci. U.S.A.">
        <title>Insights into evolution of multicellular fungi from the assembled chromosomes of the mushroom Coprinopsis cinerea (Coprinus cinereus).</title>
        <authorList>
            <person name="Stajich J.E."/>
            <person name="Wilke S.K."/>
            <person name="Ahren D."/>
            <person name="Au C.H."/>
            <person name="Birren B.W."/>
            <person name="Borodovsky M."/>
            <person name="Burns C."/>
            <person name="Canback B."/>
            <person name="Casselton L.A."/>
            <person name="Cheng C.K."/>
            <person name="Deng J."/>
            <person name="Dietrich F.S."/>
            <person name="Fargo D.C."/>
            <person name="Farman M.L."/>
            <person name="Gathman A.C."/>
            <person name="Goldberg J."/>
            <person name="Guigo R."/>
            <person name="Hoegger P.J."/>
            <person name="Hooker J.B."/>
            <person name="Huggins A."/>
            <person name="James T.Y."/>
            <person name="Kamada T."/>
            <person name="Kilaru S."/>
            <person name="Kodira C."/>
            <person name="Kues U."/>
            <person name="Kupfer D."/>
            <person name="Kwan H.S."/>
            <person name="Lomsadze A."/>
            <person name="Li W."/>
            <person name="Lilly W.W."/>
            <person name="Ma L.J."/>
            <person name="Mackey A.J."/>
            <person name="Manning G."/>
            <person name="Martin F."/>
            <person name="Muraguchi H."/>
            <person name="Natvig D.O."/>
            <person name="Palmerini H."/>
            <person name="Ramesh M.A."/>
            <person name="Rehmeyer C.J."/>
            <person name="Roe B.A."/>
            <person name="Shenoy N."/>
            <person name="Stanke M."/>
            <person name="Ter-Hovhannisyan V."/>
            <person name="Tunlid A."/>
            <person name="Velagapudi R."/>
            <person name="Vision T.J."/>
            <person name="Zeng Q."/>
            <person name="Zolan M.E."/>
            <person name="Pukkila P.J."/>
        </authorList>
    </citation>
    <scope>NUCLEOTIDE SEQUENCE [LARGE SCALE GENOMIC DNA]</scope>
    <source>
        <strain evidence="2">Okayama-7 / 130 / ATCC MYA-4618 / FGSC 9003</strain>
    </source>
</reference>
<dbReference type="EMBL" id="AACS02000007">
    <property type="protein sequence ID" value="EAU81134.2"/>
    <property type="molecule type" value="Genomic_DNA"/>
</dbReference>
<sequence>MQNVQQCSEGALEMEDHLGRAQGCKACVLSSTRCSHIDEMAIVTMMDKLQCSRSFASRTMNKFNRRRLDAEEKARREGNVAISLKSELERFRKHLEENVRLRFAATRRDRVTAKHFMLLDHLIFISAAGYEAKEREIAMLRGELARVTEIVKYSACNAAKPPHETVSELQAILREETDDDRIYVGWTYQGVMGHGTTY</sequence>
<keyword evidence="2" id="KW-1185">Reference proteome</keyword>
<dbReference type="KEGG" id="cci:CC1G_09776"/>
<name>A8PE45_COPC7</name>
<gene>
    <name evidence="1" type="ORF">CC1G_09776</name>
</gene>
<evidence type="ECO:0000313" key="1">
    <source>
        <dbReference type="EMBL" id="EAU81134.2"/>
    </source>
</evidence>
<dbReference type="RefSeq" id="XP_001840725.2">
    <property type="nucleotide sequence ID" value="XM_001840673.2"/>
</dbReference>
<dbReference type="Proteomes" id="UP000001861">
    <property type="component" value="Unassembled WGS sequence"/>
</dbReference>
<dbReference type="VEuPathDB" id="FungiDB:CC1G_09776"/>
<dbReference type="HOGENOM" id="CLU_1378052_0_0_1"/>
<proteinExistence type="predicted"/>
<comment type="caution">
    <text evidence="1">The sequence shown here is derived from an EMBL/GenBank/DDBJ whole genome shotgun (WGS) entry which is preliminary data.</text>
</comment>
<protein>
    <submittedName>
        <fullName evidence="1">Uncharacterized protein</fullName>
    </submittedName>
</protein>
<dbReference type="GeneID" id="6017377"/>
<dbReference type="AlphaFoldDB" id="A8PE45"/>
<accession>A8PE45</accession>
<dbReference type="InParanoid" id="A8PE45"/>
<organism evidence="1 2">
    <name type="scientific">Coprinopsis cinerea (strain Okayama-7 / 130 / ATCC MYA-4618 / FGSC 9003)</name>
    <name type="common">Inky cap fungus</name>
    <name type="synonym">Hormographiella aspergillata</name>
    <dbReference type="NCBI Taxonomy" id="240176"/>
    <lineage>
        <taxon>Eukaryota</taxon>
        <taxon>Fungi</taxon>
        <taxon>Dikarya</taxon>
        <taxon>Basidiomycota</taxon>
        <taxon>Agaricomycotina</taxon>
        <taxon>Agaricomycetes</taxon>
        <taxon>Agaricomycetidae</taxon>
        <taxon>Agaricales</taxon>
        <taxon>Agaricineae</taxon>
        <taxon>Psathyrellaceae</taxon>
        <taxon>Coprinopsis</taxon>
    </lineage>
</organism>
<evidence type="ECO:0000313" key="2">
    <source>
        <dbReference type="Proteomes" id="UP000001861"/>
    </source>
</evidence>